<feature type="domain" description="FRG" evidence="1">
    <location>
        <begin position="20"/>
        <end position="123"/>
    </location>
</feature>
<keyword evidence="3" id="KW-1185">Reference proteome</keyword>
<proteinExistence type="predicted"/>
<evidence type="ECO:0000313" key="3">
    <source>
        <dbReference type="Proteomes" id="UP000271339"/>
    </source>
</evidence>
<dbReference type="RefSeq" id="WP_121906556.1">
    <property type="nucleotide sequence ID" value="NZ_REFC01000011.1"/>
</dbReference>
<reference evidence="2 3" key="1">
    <citation type="submission" date="2018-10" db="EMBL/GenBank/DDBJ databases">
        <title>Genomic Encyclopedia of Archaeal and Bacterial Type Strains, Phase II (KMG-II): from individual species to whole genera.</title>
        <authorList>
            <person name="Goeker M."/>
        </authorList>
    </citation>
    <scope>NUCLEOTIDE SEQUENCE [LARGE SCALE GENOMIC DNA]</scope>
    <source>
        <strain evidence="2 3">DSM 23424</strain>
    </source>
</reference>
<dbReference type="SMART" id="SM00901">
    <property type="entry name" value="FRG"/>
    <property type="match status" value="1"/>
</dbReference>
<dbReference type="Pfam" id="PF08867">
    <property type="entry name" value="FRG"/>
    <property type="match status" value="1"/>
</dbReference>
<protein>
    <submittedName>
        <fullName evidence="2">FRG domain-containing protein</fullName>
    </submittedName>
</protein>
<dbReference type="Proteomes" id="UP000271339">
    <property type="component" value="Unassembled WGS sequence"/>
</dbReference>
<evidence type="ECO:0000313" key="2">
    <source>
        <dbReference type="EMBL" id="RMA66573.1"/>
    </source>
</evidence>
<comment type="caution">
    <text evidence="2">The sequence shown here is derived from an EMBL/GenBank/DDBJ whole genome shotgun (WGS) entry which is preliminary data.</text>
</comment>
<sequence length="284" mass="33129">MEVIEIQDWYEFKDLVSSKNMHSWIYRGQSNASWPMVSSLSRYLISFKVHKDAWSHQEERLLRIFKRKAHHFLNHLPNDNEAFEWLALMQHFGTPTRLIDFSFSPYVSAFFAIHRTTIDSAVWAIFPPNFDRDDTVTLMDGTKLNPKEMWMRTENSYENNFLPGTNNFLVMGEPEKMNQRLIAQAGTFVVPGVLDKTLESVVLNYYPDGDKCIKKIILKKDIRDEAMRDLYRSNITESTLFPGIDGMARSLAFDLEYHWAYNPKTMKKLPGFDNPPFGLPKGIK</sequence>
<dbReference type="InterPro" id="IPR014966">
    <property type="entry name" value="FRG-dom"/>
</dbReference>
<evidence type="ECO:0000259" key="1">
    <source>
        <dbReference type="SMART" id="SM00901"/>
    </source>
</evidence>
<dbReference type="AlphaFoldDB" id="A0A3L9Z138"/>
<dbReference type="EMBL" id="REFC01000011">
    <property type="protein sequence ID" value="RMA66573.1"/>
    <property type="molecule type" value="Genomic_DNA"/>
</dbReference>
<accession>A0A3L9Z138</accession>
<organism evidence="2 3">
    <name type="scientific">Ulvibacter antarcticus</name>
    <dbReference type="NCBI Taxonomy" id="442714"/>
    <lineage>
        <taxon>Bacteria</taxon>
        <taxon>Pseudomonadati</taxon>
        <taxon>Bacteroidota</taxon>
        <taxon>Flavobacteriia</taxon>
        <taxon>Flavobacteriales</taxon>
        <taxon>Flavobacteriaceae</taxon>
        <taxon>Ulvibacter</taxon>
    </lineage>
</organism>
<name>A0A3L9Z138_9FLAO</name>
<gene>
    <name evidence="2" type="ORF">BXY75_1000</name>
</gene>
<dbReference type="OrthoDB" id="9816036at2"/>